<evidence type="ECO:0000259" key="1">
    <source>
        <dbReference type="PROSITE" id="PS50404"/>
    </source>
</evidence>
<keyword evidence="3" id="KW-1185">Reference proteome</keyword>
<reference evidence="3" key="1">
    <citation type="submission" date="2017-12" db="EMBL/GenBank/DDBJ databases">
        <authorList>
            <person name="Page C.L."/>
            <person name="McFadden E.F."/>
            <person name="Syed A.X."/>
            <person name="Lafty E.M."/>
            <person name="Hyatt D.A."/>
            <person name="Farronato D.M."/>
            <person name="Dong S.Z."/>
            <person name="Apostolopoulos E.L."/>
            <person name="Broussard G.W."/>
        </authorList>
    </citation>
    <scope>NUCLEOTIDE SEQUENCE [LARGE SCALE GENOMIC DNA]</scope>
</reference>
<dbReference type="SUPFAM" id="SSF52833">
    <property type="entry name" value="Thioredoxin-like"/>
    <property type="match status" value="1"/>
</dbReference>
<dbReference type="PROSITE" id="PS50404">
    <property type="entry name" value="GST_NTER"/>
    <property type="match status" value="1"/>
</dbReference>
<sequence>MKLFMASWCTYCQPVKELIKNKGLDVQLLDIDHSFELASQYRIKQIPALVLDDDTVMLESLEIMRYLETL</sequence>
<dbReference type="Gene3D" id="3.40.30.10">
    <property type="entry name" value="Glutaredoxin"/>
    <property type="match status" value="1"/>
</dbReference>
<accession>A0A2H5BH35</accession>
<feature type="domain" description="GST N-terminal" evidence="1">
    <location>
        <begin position="1"/>
        <end position="70"/>
    </location>
</feature>
<dbReference type="InterPro" id="IPR004045">
    <property type="entry name" value="Glutathione_S-Trfase_N"/>
</dbReference>
<protein>
    <recommendedName>
        <fullName evidence="1">GST N-terminal domain-containing protein</fullName>
    </recommendedName>
</protein>
<dbReference type="Proteomes" id="UP000240962">
    <property type="component" value="Segment"/>
</dbReference>
<dbReference type="Pfam" id="PF13417">
    <property type="entry name" value="GST_N_3"/>
    <property type="match status" value="1"/>
</dbReference>
<dbReference type="EMBL" id="MG649967">
    <property type="protein sequence ID" value="AUG85278.1"/>
    <property type="molecule type" value="Genomic_DNA"/>
</dbReference>
<proteinExistence type="predicted"/>
<gene>
    <name evidence="2" type="ORF">THALASSA_76</name>
</gene>
<name>A0A2H5BH35_9CAUD</name>
<evidence type="ECO:0000313" key="3">
    <source>
        <dbReference type="Proteomes" id="UP000240962"/>
    </source>
</evidence>
<dbReference type="InterPro" id="IPR036249">
    <property type="entry name" value="Thioredoxin-like_sf"/>
</dbReference>
<evidence type="ECO:0000313" key="2">
    <source>
        <dbReference type="EMBL" id="AUG85278.1"/>
    </source>
</evidence>
<organism evidence="2 3">
    <name type="scientific">Vibrio phage Thalassa</name>
    <dbReference type="NCBI Taxonomy" id="2570301"/>
    <lineage>
        <taxon>Viruses</taxon>
        <taxon>Duplodnaviria</taxon>
        <taxon>Heunggongvirae</taxon>
        <taxon>Uroviricota</taxon>
        <taxon>Caudoviricetes</taxon>
        <taxon>Demerecviridae</taxon>
        <taxon>Ermolyevavirinae</taxon>
        <taxon>Thalassavirus</taxon>
        <taxon>Thalassavirus thalassa</taxon>
    </lineage>
</organism>